<evidence type="ECO:0008006" key="6">
    <source>
        <dbReference type="Google" id="ProtNLM"/>
    </source>
</evidence>
<keyword evidence="2" id="KW-0233">DNA recombination</keyword>
<dbReference type="GO" id="GO:0006310">
    <property type="term" value="P:DNA recombination"/>
    <property type="evidence" value="ECO:0007669"/>
    <property type="project" value="UniProtKB-KW"/>
</dbReference>
<dbReference type="GO" id="GO:0003677">
    <property type="term" value="F:DNA binding"/>
    <property type="evidence" value="ECO:0007669"/>
    <property type="project" value="UniProtKB-KW"/>
</dbReference>
<dbReference type="Gene3D" id="1.10.443.10">
    <property type="entry name" value="Intergrase catalytic core"/>
    <property type="match status" value="1"/>
</dbReference>
<accession>A0A8S0WRQ4</accession>
<organism evidence="4 5">
    <name type="scientific">Cyclocybe aegerita</name>
    <name type="common">Black poplar mushroom</name>
    <name type="synonym">Agrocybe aegerita</name>
    <dbReference type="NCBI Taxonomy" id="1973307"/>
    <lineage>
        <taxon>Eukaryota</taxon>
        <taxon>Fungi</taxon>
        <taxon>Dikarya</taxon>
        <taxon>Basidiomycota</taxon>
        <taxon>Agaricomycotina</taxon>
        <taxon>Agaricomycetes</taxon>
        <taxon>Agaricomycetidae</taxon>
        <taxon>Agaricales</taxon>
        <taxon>Agaricineae</taxon>
        <taxon>Bolbitiaceae</taxon>
        <taxon>Cyclocybe</taxon>
    </lineage>
</organism>
<dbReference type="SUPFAM" id="SSF47823">
    <property type="entry name" value="lambda integrase-like, N-terminal domain"/>
    <property type="match status" value="1"/>
</dbReference>
<proteinExistence type="predicted"/>
<dbReference type="OrthoDB" id="2678913at2759"/>
<dbReference type="AlphaFoldDB" id="A0A8S0WRQ4"/>
<feature type="compositionally biased region" description="Polar residues" evidence="3">
    <location>
        <begin position="347"/>
        <end position="364"/>
    </location>
</feature>
<sequence>MELRSALELKQHNPGSPYKADAWRWHLEATGLIHQYPTLPSDFEQGFDVGIPAISRTFAPANKSSIDTFSEEYNHNVQIEFERGRYIGPASCAEVEALLGPFQTSPLSVIPKPAKLGKFRLIQNLSYPLKAIDGVTSINSGINSNQFPCTWGTFSVICLLISRLPPGSQAAVRDVKLEPFPSSPLNGQDWLYDCAVKTVLQLIPGTALDLPQGQAPMGSSVMLVHRSCEPMESGLSRSGSMIISFAASSNITYLLTMTCAEDIRKNGGRLHDGGRIWFRGRAMPNGKLEEFDEDATFLLQDLSNKSARSDEDRKYTYCMADIDTLCEELGIPWEAEKDIPFHGEPGDSSQDGRQTTETSAGQRQSVSSSWSSLSAMHAITRASTMRSMETIEESWKDGGKVAAGTGQQTVSSVWYTHSRKKIASLPTLDMFPVRRTQLMALLMENMARHKTSSLPSTSPITSSTMSSISTHLIRQRNSALHEKAKQPSPPPGSAQPHDSSNAKAPQRARSSMKKKSSPTSKPATKRHRFSPEHRSTNGGPVRDHTRARASRKPAPYPPDLTPVPSTLRPHVFARERLTRWRPTTVRTATDNQGRPTHLSAEDLARILKVMAGAWADGTLEVYGTGLLTWHAFCDKNGVSEDQRAPASPLLIASLIATLSGAFSGGTIANYVYGIRAWHILHGVPWKMVDPELEALLKAAEKATPPTSKRKKRQPYTKDFMVAIRGQLDLSTPLHAAVYACLTTTFWSAARVGEFTVKNLTSFDANKHVKPSNVTTTTDQNGFETTEFFIPSTKSEPTNGETVSWSRQNGDTDPETAFHNHIDVNSPPNGGHLFAYKVGSGYKPLTKHKFIQILTTAARAAGLEPLQGHGIRIGSTLEYLLRGIPFDVMKAKGRWASDAFLVYLRKHAQILAPYMQADPVRQEEFIRLTMPPLRHH</sequence>
<evidence type="ECO:0000313" key="5">
    <source>
        <dbReference type="Proteomes" id="UP000467700"/>
    </source>
</evidence>
<evidence type="ECO:0000256" key="3">
    <source>
        <dbReference type="SAM" id="MobiDB-lite"/>
    </source>
</evidence>
<evidence type="ECO:0000256" key="1">
    <source>
        <dbReference type="ARBA" id="ARBA00023125"/>
    </source>
</evidence>
<dbReference type="Proteomes" id="UP000467700">
    <property type="component" value="Unassembled WGS sequence"/>
</dbReference>
<gene>
    <name evidence="4" type="ORF">AAE3_LOCUS11303</name>
</gene>
<feature type="region of interest" description="Disordered" evidence="3">
    <location>
        <begin position="337"/>
        <end position="372"/>
    </location>
</feature>
<feature type="compositionally biased region" description="Low complexity" evidence="3">
    <location>
        <begin position="452"/>
        <end position="470"/>
    </location>
</feature>
<dbReference type="Gene3D" id="1.10.150.130">
    <property type="match status" value="1"/>
</dbReference>
<evidence type="ECO:0000256" key="2">
    <source>
        <dbReference type="ARBA" id="ARBA00023172"/>
    </source>
</evidence>
<comment type="caution">
    <text evidence="4">The sequence shown here is derived from an EMBL/GenBank/DDBJ whole genome shotgun (WGS) entry which is preliminary data.</text>
</comment>
<protein>
    <recommendedName>
        <fullName evidence="6">Tyr recombinase domain-containing protein</fullName>
    </recommendedName>
</protein>
<dbReference type="GO" id="GO:0015074">
    <property type="term" value="P:DNA integration"/>
    <property type="evidence" value="ECO:0007669"/>
    <property type="project" value="InterPro"/>
</dbReference>
<dbReference type="InterPro" id="IPR013762">
    <property type="entry name" value="Integrase-like_cat_sf"/>
</dbReference>
<keyword evidence="5" id="KW-1185">Reference proteome</keyword>
<name>A0A8S0WRQ4_CYCAE</name>
<feature type="compositionally biased region" description="Basic and acidic residues" evidence="3">
    <location>
        <begin position="529"/>
        <end position="546"/>
    </location>
</feature>
<feature type="region of interest" description="Disordered" evidence="3">
    <location>
        <begin position="450"/>
        <end position="566"/>
    </location>
</feature>
<evidence type="ECO:0000313" key="4">
    <source>
        <dbReference type="EMBL" id="CAA7269117.1"/>
    </source>
</evidence>
<keyword evidence="1" id="KW-0238">DNA-binding</keyword>
<dbReference type="InterPro" id="IPR010998">
    <property type="entry name" value="Integrase_recombinase_N"/>
</dbReference>
<dbReference type="InterPro" id="IPR011010">
    <property type="entry name" value="DNA_brk_join_enz"/>
</dbReference>
<reference evidence="4 5" key="1">
    <citation type="submission" date="2020-01" db="EMBL/GenBank/DDBJ databases">
        <authorList>
            <person name="Gupta K D."/>
        </authorList>
    </citation>
    <scope>NUCLEOTIDE SEQUENCE [LARGE SCALE GENOMIC DNA]</scope>
</reference>
<dbReference type="EMBL" id="CACVBS010000074">
    <property type="protein sequence ID" value="CAA7269117.1"/>
    <property type="molecule type" value="Genomic_DNA"/>
</dbReference>
<dbReference type="SUPFAM" id="SSF56349">
    <property type="entry name" value="DNA breaking-rejoining enzymes"/>
    <property type="match status" value="1"/>
</dbReference>